<dbReference type="Pfam" id="PF13712">
    <property type="entry name" value="Glyco_tranf_2_5"/>
    <property type="match status" value="1"/>
</dbReference>
<reference evidence="2 5" key="1">
    <citation type="submission" date="2015-09" db="EMBL/GenBank/DDBJ databases">
        <authorList>
            <consortium name="Pathogen Informatics"/>
        </authorList>
    </citation>
    <scope>NUCLEOTIDE SEQUENCE [LARGE SCALE GENOMIC DNA]</scope>
    <source>
        <strain evidence="2 5">2789STDY5608840</strain>
    </source>
</reference>
<proteinExistence type="predicted"/>
<evidence type="ECO:0000313" key="2">
    <source>
        <dbReference type="EMBL" id="CUN86031.1"/>
    </source>
</evidence>
<dbReference type="EMBL" id="VWAG01000016">
    <property type="protein sequence ID" value="KAA5257283.1"/>
    <property type="molecule type" value="Genomic_DNA"/>
</dbReference>
<evidence type="ECO:0000313" key="6">
    <source>
        <dbReference type="Proteomes" id="UP000421791"/>
    </source>
</evidence>
<dbReference type="GeneID" id="92987466"/>
<dbReference type="EMBL" id="VWAK01000012">
    <property type="protein sequence ID" value="KAA5230497.1"/>
    <property type="molecule type" value="Genomic_DNA"/>
</dbReference>
<dbReference type="RefSeq" id="WP_007756382.1">
    <property type="nucleotide sequence ID" value="NZ_CABIXA010000004.1"/>
</dbReference>
<evidence type="ECO:0000259" key="1">
    <source>
        <dbReference type="Pfam" id="PF13712"/>
    </source>
</evidence>
<dbReference type="AlphaFoldDB" id="A0A174ABP5"/>
<gene>
    <name evidence="2" type="ORF">ERS852397_00953</name>
    <name evidence="4" type="ORF">F2Z09_10875</name>
    <name evidence="3" type="ORF">F2Z22_09720</name>
</gene>
<protein>
    <recommendedName>
        <fullName evidence="1">Streptomycin biosynthesis protein StrF domain-containing protein</fullName>
    </recommendedName>
</protein>
<keyword evidence="7" id="KW-1185">Reference proteome</keyword>
<reference evidence="6 7" key="2">
    <citation type="journal article" date="2019" name="Nat. Med.">
        <title>A library of human gut bacterial isolates paired with longitudinal multiomics data enables mechanistic microbiome research.</title>
        <authorList>
            <person name="Poyet M."/>
            <person name="Groussin M."/>
            <person name="Gibbons S.M."/>
            <person name="Avila-Pacheco J."/>
            <person name="Jiang X."/>
            <person name="Kearney S.M."/>
            <person name="Perrotta A.R."/>
            <person name="Berdy B."/>
            <person name="Zhao S."/>
            <person name="Lieberman T.D."/>
            <person name="Swanson P.K."/>
            <person name="Smith M."/>
            <person name="Roesemann S."/>
            <person name="Alexander J.E."/>
            <person name="Rich S.A."/>
            <person name="Livny J."/>
            <person name="Vlamakis H."/>
            <person name="Clish C."/>
            <person name="Bullock K."/>
            <person name="Deik A."/>
            <person name="Scott J."/>
            <person name="Pierce K.A."/>
            <person name="Xavier R.J."/>
            <person name="Alm E.J."/>
        </authorList>
    </citation>
    <scope>NUCLEOTIDE SEQUENCE [LARGE SCALE GENOMIC DNA]</scope>
    <source>
        <strain evidence="4 7">BIOML-A2</strain>
        <strain evidence="3 6">BIOML-A6</strain>
    </source>
</reference>
<dbReference type="Proteomes" id="UP000440198">
    <property type="component" value="Unassembled WGS sequence"/>
</dbReference>
<dbReference type="SUPFAM" id="SSF53448">
    <property type="entry name" value="Nucleotide-diphospho-sugar transferases"/>
    <property type="match status" value="1"/>
</dbReference>
<evidence type="ECO:0000313" key="7">
    <source>
        <dbReference type="Proteomes" id="UP000440198"/>
    </source>
</evidence>
<dbReference type="InterPro" id="IPR029044">
    <property type="entry name" value="Nucleotide-diphossugar_trans"/>
</dbReference>
<evidence type="ECO:0000313" key="4">
    <source>
        <dbReference type="EMBL" id="KAA5257283.1"/>
    </source>
</evidence>
<accession>A0A174ABP5</accession>
<dbReference type="Proteomes" id="UP000421791">
    <property type="component" value="Unassembled WGS sequence"/>
</dbReference>
<dbReference type="EMBL" id="CYZH01000004">
    <property type="protein sequence ID" value="CUN86031.1"/>
    <property type="molecule type" value="Genomic_DNA"/>
</dbReference>
<sequence length="295" mass="34845">MVSIIICSVSPLLLEDLKQNIAQTIGVEYEIIAIDNREKHWPIAKAYNYGAQQAKYPYLFFVHEDTRLLSDKWGEFIIPKLAEPECGVIGFVGDKARFSCCSGWYQFCDMSKVSYFYQRIKEGKTLFLVENADLNQPFQEVITLDGLGFWVRKDIWEKYPFDEELLTGFHCYDIDFSLQIATANYKNYVCCSNQMLIEHFSQGNFSDINWFSTTLRLHEKWKHLLPIKTSDLNISERKIRKCEELASYDFLRQVLKSDCDIMFKRKIFKMFLCRPFSWRHLTNCISAIIKYMRYA</sequence>
<dbReference type="Gene3D" id="3.90.550.10">
    <property type="entry name" value="Spore Coat Polysaccharide Biosynthesis Protein SpsA, Chain A"/>
    <property type="match status" value="1"/>
</dbReference>
<organism evidence="2 5">
    <name type="scientific">Bacteroides finegoldii</name>
    <dbReference type="NCBI Taxonomy" id="338188"/>
    <lineage>
        <taxon>Bacteria</taxon>
        <taxon>Pseudomonadati</taxon>
        <taxon>Bacteroidota</taxon>
        <taxon>Bacteroidia</taxon>
        <taxon>Bacteroidales</taxon>
        <taxon>Bacteroidaceae</taxon>
        <taxon>Bacteroides</taxon>
    </lineage>
</organism>
<dbReference type="InterPro" id="IPR059123">
    <property type="entry name" value="StrF_dom"/>
</dbReference>
<evidence type="ECO:0000313" key="3">
    <source>
        <dbReference type="EMBL" id="KAA5230497.1"/>
    </source>
</evidence>
<dbReference type="STRING" id="338188.ERS852397_00953"/>
<evidence type="ECO:0000313" key="5">
    <source>
        <dbReference type="Proteomes" id="UP000095517"/>
    </source>
</evidence>
<dbReference type="Proteomes" id="UP000095517">
    <property type="component" value="Unassembled WGS sequence"/>
</dbReference>
<feature type="domain" description="Streptomycin biosynthesis protein StrF" evidence="1">
    <location>
        <begin position="17"/>
        <end position="199"/>
    </location>
</feature>
<name>A0A174ABP5_9BACE</name>